<evidence type="ECO:0000313" key="2">
    <source>
        <dbReference type="Proteomes" id="UP001151760"/>
    </source>
</evidence>
<reference evidence="1" key="1">
    <citation type="journal article" date="2022" name="Int. J. Mol. Sci.">
        <title>Draft Genome of Tanacetum Coccineum: Genomic Comparison of Closely Related Tanacetum-Family Plants.</title>
        <authorList>
            <person name="Yamashiro T."/>
            <person name="Shiraishi A."/>
            <person name="Nakayama K."/>
            <person name="Satake H."/>
        </authorList>
    </citation>
    <scope>NUCLEOTIDE SEQUENCE</scope>
</reference>
<proteinExistence type="predicted"/>
<dbReference type="EMBL" id="BQNB010014809">
    <property type="protein sequence ID" value="GJT32649.1"/>
    <property type="molecule type" value="Genomic_DNA"/>
</dbReference>
<accession>A0ABQ5D742</accession>
<sequence length="66" mass="7042">MAEGGHGNYATGQSYGVYPHHLYRYSTMNSCGVYAQQYGTAISLAATPVMQRAGVNVVLQSPAAHH</sequence>
<name>A0ABQ5D742_9ASTR</name>
<reference evidence="1" key="2">
    <citation type="submission" date="2022-01" db="EMBL/GenBank/DDBJ databases">
        <authorList>
            <person name="Yamashiro T."/>
            <person name="Shiraishi A."/>
            <person name="Satake H."/>
            <person name="Nakayama K."/>
        </authorList>
    </citation>
    <scope>NUCLEOTIDE SEQUENCE</scope>
</reference>
<comment type="caution">
    <text evidence="1">The sequence shown here is derived from an EMBL/GenBank/DDBJ whole genome shotgun (WGS) entry which is preliminary data.</text>
</comment>
<organism evidence="1 2">
    <name type="scientific">Tanacetum coccineum</name>
    <dbReference type="NCBI Taxonomy" id="301880"/>
    <lineage>
        <taxon>Eukaryota</taxon>
        <taxon>Viridiplantae</taxon>
        <taxon>Streptophyta</taxon>
        <taxon>Embryophyta</taxon>
        <taxon>Tracheophyta</taxon>
        <taxon>Spermatophyta</taxon>
        <taxon>Magnoliopsida</taxon>
        <taxon>eudicotyledons</taxon>
        <taxon>Gunneridae</taxon>
        <taxon>Pentapetalae</taxon>
        <taxon>asterids</taxon>
        <taxon>campanulids</taxon>
        <taxon>Asterales</taxon>
        <taxon>Asteraceae</taxon>
        <taxon>Asteroideae</taxon>
        <taxon>Anthemideae</taxon>
        <taxon>Anthemidinae</taxon>
        <taxon>Tanacetum</taxon>
    </lineage>
</organism>
<dbReference type="Proteomes" id="UP001151760">
    <property type="component" value="Unassembled WGS sequence"/>
</dbReference>
<evidence type="ECO:0000313" key="1">
    <source>
        <dbReference type="EMBL" id="GJT32649.1"/>
    </source>
</evidence>
<keyword evidence="2" id="KW-1185">Reference proteome</keyword>
<protein>
    <submittedName>
        <fullName evidence="1">Uncharacterized protein</fullName>
    </submittedName>
</protein>
<gene>
    <name evidence="1" type="ORF">Tco_0923068</name>
</gene>